<dbReference type="InterPro" id="IPR001810">
    <property type="entry name" value="F-box_dom"/>
</dbReference>
<dbReference type="PROSITE" id="PS50181">
    <property type="entry name" value="FBOX"/>
    <property type="match status" value="1"/>
</dbReference>
<dbReference type="Proteomes" id="UP000285860">
    <property type="component" value="Unassembled WGS sequence"/>
</dbReference>
<feature type="domain" description="F-box" evidence="1">
    <location>
        <begin position="67"/>
        <end position="113"/>
    </location>
</feature>
<dbReference type="VEuPathDB" id="FungiDB:FOMG_16424"/>
<dbReference type="VEuPathDB" id="FungiDB:FOXG_02941"/>
<dbReference type="VEuPathDB" id="FungiDB:FOIG_01911"/>
<evidence type="ECO:0000259" key="1">
    <source>
        <dbReference type="PROSITE" id="PS50181"/>
    </source>
</evidence>
<dbReference type="EMBL" id="MRCY01000250">
    <property type="protein sequence ID" value="RKK90934.1"/>
    <property type="molecule type" value="Genomic_DNA"/>
</dbReference>
<dbReference type="VEuPathDB" id="FungiDB:FOC4_g10003147"/>
<dbReference type="AlphaFoldDB" id="A0A420PEM4"/>
<name>A0A420PEM4_FUSOX</name>
<proteinExistence type="predicted"/>
<protein>
    <recommendedName>
        <fullName evidence="1">F-box domain-containing protein</fullName>
    </recommendedName>
</protein>
<dbReference type="Pfam" id="PF00646">
    <property type="entry name" value="F-box"/>
    <property type="match status" value="1"/>
</dbReference>
<evidence type="ECO:0000313" key="3">
    <source>
        <dbReference type="Proteomes" id="UP000285860"/>
    </source>
</evidence>
<dbReference type="VEuPathDB" id="FungiDB:FOC1_g10015078"/>
<dbReference type="VEuPathDB" id="FungiDB:FOZG_17158"/>
<dbReference type="VEuPathDB" id="FungiDB:FOC1_g10015079"/>
<gene>
    <name evidence="2" type="ORF">BFJ68_g16334</name>
</gene>
<reference evidence="2 3" key="1">
    <citation type="journal article" date="2018" name="Sci. Rep.">
        <title>Characterisation of pathogen-specific regions and novel effector candidates in Fusarium oxysporum f. sp. cepae.</title>
        <authorList>
            <person name="Armitage A.D."/>
            <person name="Taylor A."/>
            <person name="Sobczyk M.K."/>
            <person name="Baxter L."/>
            <person name="Greenfield B.P."/>
            <person name="Bates H.J."/>
            <person name="Wilson F."/>
            <person name="Jackson A.C."/>
            <person name="Ott S."/>
            <person name="Harrison R.J."/>
            <person name="Clarkson J.P."/>
        </authorList>
    </citation>
    <scope>NUCLEOTIDE SEQUENCE [LARGE SCALE GENOMIC DNA]</scope>
    <source>
        <strain evidence="2 3">Fo_A28</strain>
    </source>
</reference>
<organism evidence="2 3">
    <name type="scientific">Fusarium oxysporum</name>
    <name type="common">Fusarium vascular wilt</name>
    <dbReference type="NCBI Taxonomy" id="5507"/>
    <lineage>
        <taxon>Eukaryota</taxon>
        <taxon>Fungi</taxon>
        <taxon>Dikarya</taxon>
        <taxon>Ascomycota</taxon>
        <taxon>Pezizomycotina</taxon>
        <taxon>Sordariomycetes</taxon>
        <taxon>Hypocreomycetidae</taxon>
        <taxon>Hypocreales</taxon>
        <taxon>Nectriaceae</taxon>
        <taxon>Fusarium</taxon>
        <taxon>Fusarium oxysporum species complex</taxon>
    </lineage>
</organism>
<evidence type="ECO:0000313" key="2">
    <source>
        <dbReference type="EMBL" id="RKK90934.1"/>
    </source>
</evidence>
<accession>A0A420PEM4</accession>
<sequence length="350" mass="40023">MATLMPRGYRSATEYRFGEEQTDAIVRTAAYHRKDYCLSVIWFSPREHVDIHLSIATPFQRTSNMGLGSLDRLPLELLHDTLFRLDMHSLFKFRQTNLRSRQTVDSLKQYQMIVSHGLNLLCALLRTRLATDISLLDFYNALCIKACSLCGEFGGFISLLAWTRCCFKCLKEAPQTQVQTLAAIRKQFHLTKAELDQLRSFKTLPGIYSMKESVHKSRIAIVSVHQASLICRRQSHALGQAQSASSDRNKKFNFMGSCALPYYDKLTGNVEHGMSCAGCQLALEKDIIGTKGEKWAFEARDKVYARDGFLEHFRWCEQAQLLWRSSVEGKNRPTELPEAARRGGYFNKRE</sequence>
<comment type="caution">
    <text evidence="2">The sequence shown here is derived from an EMBL/GenBank/DDBJ whole genome shotgun (WGS) entry which is preliminary data.</text>
</comment>